<dbReference type="InParanoid" id="A0A3B1IUC1"/>
<reference evidence="5" key="3">
    <citation type="submission" date="2025-08" db="UniProtKB">
        <authorList>
            <consortium name="Ensembl"/>
        </authorList>
    </citation>
    <scope>IDENTIFICATION</scope>
</reference>
<dbReference type="KEGG" id="amex:107196949"/>
<dbReference type="Gene3D" id="2.40.50.40">
    <property type="match status" value="1"/>
</dbReference>
<dbReference type="AlphaFoldDB" id="A0A3B1IUC1"/>
<dbReference type="SUPFAM" id="SSF54117">
    <property type="entry name" value="Interleukin 8-like chemokines"/>
    <property type="match status" value="1"/>
</dbReference>
<dbReference type="Bgee" id="ENSAMXG00000034487">
    <property type="expression patterns" value="Expressed in mesonephros and 3 other cell types or tissues"/>
</dbReference>
<evidence type="ECO:0000256" key="3">
    <source>
        <dbReference type="SAM" id="SignalP"/>
    </source>
</evidence>
<feature type="region of interest" description="Disordered" evidence="2">
    <location>
        <begin position="94"/>
        <end position="114"/>
    </location>
</feature>
<evidence type="ECO:0000256" key="2">
    <source>
        <dbReference type="SAM" id="MobiDB-lite"/>
    </source>
</evidence>
<accession>A0A3B1IUC1</accession>
<name>A0A3B1IUC1_ASTMX</name>
<dbReference type="OrthoDB" id="8457630at2759"/>
<dbReference type="Proteomes" id="UP000018467">
    <property type="component" value="Unassembled WGS sequence"/>
</dbReference>
<keyword evidence="1" id="KW-0202">Cytokine</keyword>
<evidence type="ECO:0000313" key="6">
    <source>
        <dbReference type="Proteomes" id="UP000018467"/>
    </source>
</evidence>
<keyword evidence="6" id="KW-1185">Reference proteome</keyword>
<dbReference type="GeneTree" id="ENSGT01000000214711"/>
<organism evidence="5 6">
    <name type="scientific">Astyanax mexicanus</name>
    <name type="common">Blind cave fish</name>
    <name type="synonym">Astyanax fasciatus mexicanus</name>
    <dbReference type="NCBI Taxonomy" id="7994"/>
    <lineage>
        <taxon>Eukaryota</taxon>
        <taxon>Metazoa</taxon>
        <taxon>Chordata</taxon>
        <taxon>Craniata</taxon>
        <taxon>Vertebrata</taxon>
        <taxon>Euteleostomi</taxon>
        <taxon>Actinopterygii</taxon>
        <taxon>Neopterygii</taxon>
        <taxon>Teleostei</taxon>
        <taxon>Ostariophysi</taxon>
        <taxon>Characiformes</taxon>
        <taxon>Characoidei</taxon>
        <taxon>Acestrorhamphidae</taxon>
        <taxon>Acestrorhamphinae</taxon>
        <taxon>Astyanax</taxon>
    </lineage>
</organism>
<feature type="chain" id="PRO_5017308536" evidence="3">
    <location>
        <begin position="28"/>
        <end position="126"/>
    </location>
</feature>
<dbReference type="GO" id="GO:0005615">
    <property type="term" value="C:extracellular space"/>
    <property type="evidence" value="ECO:0007669"/>
    <property type="project" value="UniProtKB-KW"/>
</dbReference>
<dbReference type="GeneID" id="107196949"/>
<feature type="domain" description="Chemokine interleukin-8-like" evidence="4">
    <location>
        <begin position="32"/>
        <end position="86"/>
    </location>
</feature>
<reference evidence="6" key="1">
    <citation type="submission" date="2013-03" db="EMBL/GenBank/DDBJ databases">
        <authorList>
            <person name="Jeffery W."/>
            <person name="Warren W."/>
            <person name="Wilson R.K."/>
        </authorList>
    </citation>
    <scope>NUCLEOTIDE SEQUENCE</scope>
    <source>
        <strain evidence="6">female</strain>
    </source>
</reference>
<evidence type="ECO:0000256" key="1">
    <source>
        <dbReference type="ARBA" id="ARBA00022514"/>
    </source>
</evidence>
<reference evidence="5" key="4">
    <citation type="submission" date="2025-09" db="UniProtKB">
        <authorList>
            <consortium name="Ensembl"/>
        </authorList>
    </citation>
    <scope>IDENTIFICATION</scope>
</reference>
<dbReference type="InterPro" id="IPR036048">
    <property type="entry name" value="Interleukin_8-like_sf"/>
</dbReference>
<keyword evidence="3" id="KW-0732">Signal</keyword>
<protein>
    <submittedName>
        <fullName evidence="5">C-C motif chemokine 24-like</fullName>
    </submittedName>
</protein>
<dbReference type="GO" id="GO:0006955">
    <property type="term" value="P:immune response"/>
    <property type="evidence" value="ECO:0007669"/>
    <property type="project" value="InterPro"/>
</dbReference>
<dbReference type="Ensembl" id="ENSAMXT00000034053.1">
    <property type="protein sequence ID" value="ENSAMXP00000033657.1"/>
    <property type="gene ID" value="ENSAMXG00000034487.1"/>
</dbReference>
<evidence type="ECO:0000313" key="5">
    <source>
        <dbReference type="Ensembl" id="ENSAMXP00000033657.1"/>
    </source>
</evidence>
<dbReference type="GO" id="GO:0008009">
    <property type="term" value="F:chemokine activity"/>
    <property type="evidence" value="ECO:0007669"/>
    <property type="project" value="InterPro"/>
</dbReference>
<reference evidence="6" key="2">
    <citation type="journal article" date="2014" name="Nat. Commun.">
        <title>The cavefish genome reveals candidate genes for eye loss.</title>
        <authorList>
            <person name="McGaugh S.E."/>
            <person name="Gross J.B."/>
            <person name="Aken B."/>
            <person name="Blin M."/>
            <person name="Borowsky R."/>
            <person name="Chalopin D."/>
            <person name="Hinaux H."/>
            <person name="Jeffery W.R."/>
            <person name="Keene A."/>
            <person name="Ma L."/>
            <person name="Minx P."/>
            <person name="Murphy D."/>
            <person name="O'Quin K.E."/>
            <person name="Retaux S."/>
            <person name="Rohner N."/>
            <person name="Searle S.M."/>
            <person name="Stahl B.A."/>
            <person name="Tabin C."/>
            <person name="Volff J.N."/>
            <person name="Yoshizawa M."/>
            <person name="Warren W.C."/>
        </authorList>
    </citation>
    <scope>NUCLEOTIDE SEQUENCE [LARGE SCALE GENOMIC DNA]</scope>
    <source>
        <strain evidence="6">female</strain>
    </source>
</reference>
<dbReference type="Pfam" id="PF00048">
    <property type="entry name" value="IL8"/>
    <property type="match status" value="1"/>
</dbReference>
<evidence type="ECO:0000259" key="4">
    <source>
        <dbReference type="Pfam" id="PF00048"/>
    </source>
</evidence>
<dbReference type="InterPro" id="IPR001811">
    <property type="entry name" value="Chemokine_IL8-like_dom"/>
</dbReference>
<sequence>MQISAAVMRSLVVVAIIALSIYTPTGAEKVSPCCVAVSRSRVVEPILDFKLQKKDAPCVGAIIFVTAKKQYCIDPRQSWAQKTIKDMVQSRKNATVTPTSLSPRLTSTVPQNSTNSNSILKRILLR</sequence>
<feature type="compositionally biased region" description="Low complexity" evidence="2">
    <location>
        <begin position="95"/>
        <end position="110"/>
    </location>
</feature>
<feature type="signal peptide" evidence="3">
    <location>
        <begin position="1"/>
        <end position="27"/>
    </location>
</feature>
<proteinExistence type="predicted"/>